<feature type="non-terminal residue" evidence="1">
    <location>
        <position position="245"/>
    </location>
</feature>
<organism evidence="1">
    <name type="scientific">marine sediment metagenome</name>
    <dbReference type="NCBI Taxonomy" id="412755"/>
    <lineage>
        <taxon>unclassified sequences</taxon>
        <taxon>metagenomes</taxon>
        <taxon>ecological metagenomes</taxon>
    </lineage>
</organism>
<comment type="caution">
    <text evidence="1">The sequence shown here is derived from an EMBL/GenBank/DDBJ whole genome shotgun (WGS) entry which is preliminary data.</text>
</comment>
<proteinExistence type="predicted"/>
<reference evidence="1" key="1">
    <citation type="journal article" date="2014" name="Front. Microbiol.">
        <title>High frequency of phylogenetically diverse reductive dehalogenase-homologous genes in deep subseafloor sedimentary metagenomes.</title>
        <authorList>
            <person name="Kawai M."/>
            <person name="Futagami T."/>
            <person name="Toyoda A."/>
            <person name="Takaki Y."/>
            <person name="Nishi S."/>
            <person name="Hori S."/>
            <person name="Arai W."/>
            <person name="Tsubouchi T."/>
            <person name="Morono Y."/>
            <person name="Uchiyama I."/>
            <person name="Ito T."/>
            <person name="Fujiyama A."/>
            <person name="Inagaki F."/>
            <person name="Takami H."/>
        </authorList>
    </citation>
    <scope>NUCLEOTIDE SEQUENCE</scope>
    <source>
        <strain evidence="1">Expedition CK06-06</strain>
    </source>
</reference>
<accession>X1TE35</accession>
<dbReference type="EMBL" id="BARW01031478">
    <property type="protein sequence ID" value="GAJ03514.1"/>
    <property type="molecule type" value="Genomic_DNA"/>
</dbReference>
<dbReference type="AlphaFoldDB" id="X1TE35"/>
<sequence>YPSQAVQLEEKAKGLVTDSDLVLLFPNSTGLSLAVTNLEIKSIPDEVQSQVQKLDLGRIARNKPFLEEKLKQPDHEQWFVKLYEAMAQVDQYFKQERAQNRRGQFYYYDSPIYVLTDKDTVVSAQEIYLREIPQEVLQLRKQFPEVDSLLSSYQLIHPKLSTDILIKFLKERTHVQPIDYGKVCREVFQPKVRVNQPALPKGELIAYTRLLQKGPEMRDTMWVLTGNGRIKPSNQVFLGVAYSPS</sequence>
<gene>
    <name evidence="1" type="ORF">S12H4_50061</name>
</gene>
<protein>
    <submittedName>
        <fullName evidence="1">Uncharacterized protein</fullName>
    </submittedName>
</protein>
<feature type="non-terminal residue" evidence="1">
    <location>
        <position position="1"/>
    </location>
</feature>
<name>X1TE35_9ZZZZ</name>
<evidence type="ECO:0000313" key="1">
    <source>
        <dbReference type="EMBL" id="GAJ03514.1"/>
    </source>
</evidence>